<dbReference type="EMBL" id="KB294182">
    <property type="protein sequence ID" value="ELU14911.1"/>
    <property type="molecule type" value="Genomic_DNA"/>
</dbReference>
<dbReference type="AlphaFoldDB" id="R7VF22"/>
<evidence type="ECO:0000313" key="3">
    <source>
        <dbReference type="Proteomes" id="UP000014760"/>
    </source>
</evidence>
<dbReference type="EMBL" id="AMQN01004684">
    <property type="status" value="NOT_ANNOTATED_CDS"/>
    <property type="molecule type" value="Genomic_DNA"/>
</dbReference>
<evidence type="ECO:0000313" key="1">
    <source>
        <dbReference type="EMBL" id="ELU14911.1"/>
    </source>
</evidence>
<accession>R7VF22</accession>
<gene>
    <name evidence="1" type="ORF">CAPTEDRAFT_213677</name>
</gene>
<reference evidence="3" key="1">
    <citation type="submission" date="2012-12" db="EMBL/GenBank/DDBJ databases">
        <authorList>
            <person name="Hellsten U."/>
            <person name="Grimwood J."/>
            <person name="Chapman J.A."/>
            <person name="Shapiro H."/>
            <person name="Aerts A."/>
            <person name="Otillar R.P."/>
            <person name="Terry A.Y."/>
            <person name="Boore J.L."/>
            <person name="Simakov O."/>
            <person name="Marletaz F."/>
            <person name="Cho S.-J."/>
            <person name="Edsinger-Gonzales E."/>
            <person name="Havlak P."/>
            <person name="Kuo D.-H."/>
            <person name="Larsson T."/>
            <person name="Lv J."/>
            <person name="Arendt D."/>
            <person name="Savage R."/>
            <person name="Osoegawa K."/>
            <person name="de Jong P."/>
            <person name="Lindberg D.R."/>
            <person name="Seaver E.C."/>
            <person name="Weisblat D.A."/>
            <person name="Putnam N.H."/>
            <person name="Grigoriev I.V."/>
            <person name="Rokhsar D.S."/>
        </authorList>
    </citation>
    <scope>NUCLEOTIDE SEQUENCE</scope>
    <source>
        <strain evidence="3">I ESC-2004</strain>
    </source>
</reference>
<name>R7VF22_CAPTE</name>
<sequence>MCIHLNGVFLVRPCRKYLCAILNFPTLKDITDARSWFRPHQSESRYVPVEGEALTVANALDKARYFVLGCEDLIIAVYHKPLLEIFGDQQLEDIFATDKAEMLTLSEDVAAIKMDKDSFYPTTSILIGLHTASQSIDGIEEDTISAASFPINFLSVKS</sequence>
<dbReference type="Proteomes" id="UP000014760">
    <property type="component" value="Unassembled WGS sequence"/>
</dbReference>
<organism evidence="1">
    <name type="scientific">Capitella teleta</name>
    <name type="common">Polychaete worm</name>
    <dbReference type="NCBI Taxonomy" id="283909"/>
    <lineage>
        <taxon>Eukaryota</taxon>
        <taxon>Metazoa</taxon>
        <taxon>Spiralia</taxon>
        <taxon>Lophotrochozoa</taxon>
        <taxon>Annelida</taxon>
        <taxon>Polychaeta</taxon>
        <taxon>Sedentaria</taxon>
        <taxon>Scolecida</taxon>
        <taxon>Capitellidae</taxon>
        <taxon>Capitella</taxon>
    </lineage>
</organism>
<dbReference type="OrthoDB" id="6108512at2759"/>
<proteinExistence type="predicted"/>
<evidence type="ECO:0000313" key="2">
    <source>
        <dbReference type="EnsemblMetazoa" id="CapteP213677"/>
    </source>
</evidence>
<reference evidence="2" key="3">
    <citation type="submission" date="2015-06" db="UniProtKB">
        <authorList>
            <consortium name="EnsemblMetazoa"/>
        </authorList>
    </citation>
    <scope>IDENTIFICATION</scope>
</reference>
<keyword evidence="3" id="KW-1185">Reference proteome</keyword>
<dbReference type="EnsemblMetazoa" id="CapteT213677">
    <property type="protein sequence ID" value="CapteP213677"/>
    <property type="gene ID" value="CapteG213677"/>
</dbReference>
<protein>
    <submittedName>
        <fullName evidence="1 2">Uncharacterized protein</fullName>
    </submittedName>
</protein>
<dbReference type="STRING" id="283909.R7VF22"/>
<reference evidence="1 3" key="2">
    <citation type="journal article" date="2013" name="Nature">
        <title>Insights into bilaterian evolution from three spiralian genomes.</title>
        <authorList>
            <person name="Simakov O."/>
            <person name="Marletaz F."/>
            <person name="Cho S.J."/>
            <person name="Edsinger-Gonzales E."/>
            <person name="Havlak P."/>
            <person name="Hellsten U."/>
            <person name="Kuo D.H."/>
            <person name="Larsson T."/>
            <person name="Lv J."/>
            <person name="Arendt D."/>
            <person name="Savage R."/>
            <person name="Osoegawa K."/>
            <person name="de Jong P."/>
            <person name="Grimwood J."/>
            <person name="Chapman J.A."/>
            <person name="Shapiro H."/>
            <person name="Aerts A."/>
            <person name="Otillar R.P."/>
            <person name="Terry A.Y."/>
            <person name="Boore J.L."/>
            <person name="Grigoriev I.V."/>
            <person name="Lindberg D.R."/>
            <person name="Seaver E.C."/>
            <person name="Weisblat D.A."/>
            <person name="Putnam N.H."/>
            <person name="Rokhsar D.S."/>
        </authorList>
    </citation>
    <scope>NUCLEOTIDE SEQUENCE</scope>
    <source>
        <strain evidence="1 3">I ESC-2004</strain>
    </source>
</reference>
<dbReference type="HOGENOM" id="CLU_1670993_0_0_1"/>